<evidence type="ECO:0000313" key="5">
    <source>
        <dbReference type="EMBL" id="CAF1664133.1"/>
    </source>
</evidence>
<dbReference type="Proteomes" id="UP000677228">
    <property type="component" value="Unassembled WGS sequence"/>
</dbReference>
<name>A0A8S2G9P4_9BILA</name>
<dbReference type="AlphaFoldDB" id="A0A8S2G9P4"/>
<reference evidence="5" key="1">
    <citation type="submission" date="2021-02" db="EMBL/GenBank/DDBJ databases">
        <authorList>
            <person name="Nowell W R."/>
        </authorList>
    </citation>
    <scope>NUCLEOTIDE SEQUENCE</scope>
</reference>
<evidence type="ECO:0000256" key="3">
    <source>
        <dbReference type="ARBA" id="ARBA00023293"/>
    </source>
</evidence>
<dbReference type="EMBL" id="CAJOBA010103012">
    <property type="protein sequence ID" value="CAF4527042.1"/>
    <property type="molecule type" value="Genomic_DNA"/>
</dbReference>
<feature type="non-terminal residue" evidence="5">
    <location>
        <position position="31"/>
    </location>
</feature>
<dbReference type="Pfam" id="PF07701">
    <property type="entry name" value="HNOBA"/>
    <property type="match status" value="1"/>
</dbReference>
<comment type="caution">
    <text evidence="5">The sequence shown here is derived from an EMBL/GenBank/DDBJ whole genome shotgun (WGS) entry which is preliminary data.</text>
</comment>
<gene>
    <name evidence="5" type="ORF">OVA965_LOCUS45438</name>
    <name evidence="6" type="ORF">TMI583_LOCUS48934</name>
</gene>
<proteinExistence type="predicted"/>
<dbReference type="EMBL" id="CAJNOK010071508">
    <property type="protein sequence ID" value="CAF1664133.1"/>
    <property type="molecule type" value="Genomic_DNA"/>
</dbReference>
<evidence type="ECO:0000259" key="4">
    <source>
        <dbReference type="Pfam" id="PF07701"/>
    </source>
</evidence>
<evidence type="ECO:0000313" key="7">
    <source>
        <dbReference type="Proteomes" id="UP000677228"/>
    </source>
</evidence>
<accession>A0A8S2G9P4</accession>
<feature type="domain" description="Haem NO binding associated" evidence="4">
    <location>
        <begin position="6"/>
        <end position="31"/>
    </location>
</feature>
<dbReference type="EC" id="4.6.1.2" evidence="1"/>
<keyword evidence="3" id="KW-0141">cGMP biosynthesis</keyword>
<evidence type="ECO:0000256" key="1">
    <source>
        <dbReference type="ARBA" id="ARBA00012202"/>
    </source>
</evidence>
<sequence>MKSKKAPGVIRLKGQMKLITNWNMVAFLCHP</sequence>
<dbReference type="GO" id="GO:0004383">
    <property type="term" value="F:guanylate cyclase activity"/>
    <property type="evidence" value="ECO:0007669"/>
    <property type="project" value="UniProtKB-EC"/>
</dbReference>
<dbReference type="Proteomes" id="UP000682733">
    <property type="component" value="Unassembled WGS sequence"/>
</dbReference>
<evidence type="ECO:0000256" key="2">
    <source>
        <dbReference type="ARBA" id="ARBA00022741"/>
    </source>
</evidence>
<evidence type="ECO:0000313" key="6">
    <source>
        <dbReference type="EMBL" id="CAF4527042.1"/>
    </source>
</evidence>
<dbReference type="GO" id="GO:0000166">
    <property type="term" value="F:nucleotide binding"/>
    <property type="evidence" value="ECO:0007669"/>
    <property type="project" value="UniProtKB-KW"/>
</dbReference>
<dbReference type="InterPro" id="IPR011645">
    <property type="entry name" value="HNOB_dom_associated"/>
</dbReference>
<organism evidence="5 7">
    <name type="scientific">Didymodactylos carnosus</name>
    <dbReference type="NCBI Taxonomy" id="1234261"/>
    <lineage>
        <taxon>Eukaryota</taxon>
        <taxon>Metazoa</taxon>
        <taxon>Spiralia</taxon>
        <taxon>Gnathifera</taxon>
        <taxon>Rotifera</taxon>
        <taxon>Eurotatoria</taxon>
        <taxon>Bdelloidea</taxon>
        <taxon>Philodinida</taxon>
        <taxon>Philodinidae</taxon>
        <taxon>Didymodactylos</taxon>
    </lineage>
</organism>
<protein>
    <recommendedName>
        <fullName evidence="1">guanylate cyclase</fullName>
        <ecNumber evidence="1">4.6.1.2</ecNumber>
    </recommendedName>
</protein>
<keyword evidence="2" id="KW-0547">Nucleotide-binding</keyword>